<name>A0A8H2VMP0_9HELO</name>
<feature type="transmembrane region" description="Helical" evidence="1">
    <location>
        <begin position="44"/>
        <end position="62"/>
    </location>
</feature>
<evidence type="ECO:0000256" key="1">
    <source>
        <dbReference type="SAM" id="Phobius"/>
    </source>
</evidence>
<protein>
    <submittedName>
        <fullName evidence="3">8adcf634-70ca-4f91-92de-67a3d78f940d</fullName>
    </submittedName>
</protein>
<feature type="signal peptide" evidence="2">
    <location>
        <begin position="1"/>
        <end position="20"/>
    </location>
</feature>
<accession>A0A8H2VMP0</accession>
<keyword evidence="2" id="KW-0732">Signal</keyword>
<keyword evidence="1" id="KW-0812">Transmembrane</keyword>
<keyword evidence="1" id="KW-1133">Transmembrane helix</keyword>
<gene>
    <name evidence="3" type="ORF">SCLTRI_LOCUS766</name>
</gene>
<dbReference type="EMBL" id="CAJHIA010000002">
    <property type="protein sequence ID" value="CAD6440152.1"/>
    <property type="molecule type" value="Genomic_DNA"/>
</dbReference>
<feature type="transmembrane region" description="Helical" evidence="1">
    <location>
        <begin position="569"/>
        <end position="594"/>
    </location>
</feature>
<dbReference type="OrthoDB" id="9451547at2759"/>
<keyword evidence="1" id="KW-0472">Membrane</keyword>
<evidence type="ECO:0000313" key="3">
    <source>
        <dbReference type="EMBL" id="CAD6440152.1"/>
    </source>
</evidence>
<proteinExistence type="predicted"/>
<feature type="transmembrane region" description="Helical" evidence="1">
    <location>
        <begin position="493"/>
        <end position="515"/>
    </location>
</feature>
<evidence type="ECO:0000256" key="2">
    <source>
        <dbReference type="SAM" id="SignalP"/>
    </source>
</evidence>
<keyword evidence="4" id="KW-1185">Reference proteome</keyword>
<dbReference type="PANTHER" id="PTHR35043:SF7">
    <property type="entry name" value="TRANSCRIPTION FACTOR DOMAIN-CONTAINING PROTEIN"/>
    <property type="match status" value="1"/>
</dbReference>
<organism evidence="3 4">
    <name type="scientific">Sclerotinia trifoliorum</name>
    <dbReference type="NCBI Taxonomy" id="28548"/>
    <lineage>
        <taxon>Eukaryota</taxon>
        <taxon>Fungi</taxon>
        <taxon>Dikarya</taxon>
        <taxon>Ascomycota</taxon>
        <taxon>Pezizomycotina</taxon>
        <taxon>Leotiomycetes</taxon>
        <taxon>Helotiales</taxon>
        <taxon>Sclerotiniaceae</taxon>
        <taxon>Sclerotinia</taxon>
    </lineage>
</organism>
<feature type="chain" id="PRO_5034765398" evidence="2">
    <location>
        <begin position="21"/>
        <end position="620"/>
    </location>
</feature>
<comment type="caution">
    <text evidence="3">The sequence shown here is derived from an EMBL/GenBank/DDBJ whole genome shotgun (WGS) entry which is preliminary data.</text>
</comment>
<feature type="transmembrane region" description="Helical" evidence="1">
    <location>
        <begin position="255"/>
        <end position="274"/>
    </location>
</feature>
<dbReference type="Proteomes" id="UP000624404">
    <property type="component" value="Unassembled WGS sequence"/>
</dbReference>
<feature type="transmembrane region" description="Helical" evidence="1">
    <location>
        <begin position="527"/>
        <end position="548"/>
    </location>
</feature>
<dbReference type="PANTHER" id="PTHR35043">
    <property type="entry name" value="TRANSCRIPTION FACTOR DOMAIN-CONTAINING PROTEIN"/>
    <property type="match status" value="1"/>
</dbReference>
<feature type="transmembrane region" description="Helical" evidence="1">
    <location>
        <begin position="230"/>
        <end position="249"/>
    </location>
</feature>
<reference evidence="3" key="1">
    <citation type="submission" date="2020-10" db="EMBL/GenBank/DDBJ databases">
        <authorList>
            <person name="Kusch S."/>
        </authorList>
    </citation>
    <scope>NUCLEOTIDE SEQUENCE</scope>
    <source>
        <strain evidence="3">SwB9</strain>
    </source>
</reference>
<dbReference type="AlphaFoldDB" id="A0A8H2VMP0"/>
<sequence>MLFSISSIFCYFSLISTSESAPFLKPSNETTTGWVADPNGRGTFSLVVSCLLTLSLCVWSAMHLNIPRPDHPAIHEYIRGIKWGIVGVFAPELVVFAAWRQYNSAAALRDSVQKRIAEGVQSQDGITEVVRSEPSKKDGRFEEFRIPPPKFEAQEIISPWTTVHGFYAGMGGFVFDFENSSDNTPPFIPPYTRLTLTARGVSLLAQCGHLPNISKREIVDKSKADTMAKLLVIVQAGWMLVQVIGRLVAGLPVTLLEVNTLGHVLCAFIIYLLWWHKPRSIMVPTKLEGDWVKPLCAYMYMSSQISGHDSKHPGILKRSWKDSELSRFAYVPPETNDAALEELISDITPSNSTAEEAPISDLDTTIENLHAAAKKSPYGFFVPSKSYLNADGTSKRDPDDKENAQYLLTASPEQLARWHLAAQAIHSHPALYSRFTPHRTNTNINTSTLNSTALTQTPNATAQTTHEPLLEQLLSISSSNWPSEDLLRSTGGLIMGMTLWLASILFGSVHVAAWYDYFPSLFEQWMWRASAIYIIFSGALWLCINGVARASKRVDDFWDRFLALRVNGLVYAVIGILCTVCGVAYVVARVYLVVEAFASIRKLPVGAYGTPDWTVVVPHL</sequence>
<evidence type="ECO:0000313" key="4">
    <source>
        <dbReference type="Proteomes" id="UP000624404"/>
    </source>
</evidence>